<keyword evidence="2" id="KW-0472">Membrane</keyword>
<accession>A0ABY7E336</accession>
<organism evidence="3 4">
    <name type="scientific">Mya arenaria</name>
    <name type="common">Soft-shell clam</name>
    <dbReference type="NCBI Taxonomy" id="6604"/>
    <lineage>
        <taxon>Eukaryota</taxon>
        <taxon>Metazoa</taxon>
        <taxon>Spiralia</taxon>
        <taxon>Lophotrochozoa</taxon>
        <taxon>Mollusca</taxon>
        <taxon>Bivalvia</taxon>
        <taxon>Autobranchia</taxon>
        <taxon>Heteroconchia</taxon>
        <taxon>Euheterodonta</taxon>
        <taxon>Imparidentia</taxon>
        <taxon>Neoheterodontei</taxon>
        <taxon>Myida</taxon>
        <taxon>Myoidea</taxon>
        <taxon>Myidae</taxon>
        <taxon>Mya</taxon>
    </lineage>
</organism>
<feature type="transmembrane region" description="Helical" evidence="2">
    <location>
        <begin position="102"/>
        <end position="122"/>
    </location>
</feature>
<dbReference type="PANTHER" id="PTHR11360">
    <property type="entry name" value="MONOCARBOXYLATE TRANSPORTER"/>
    <property type="match status" value="1"/>
</dbReference>
<dbReference type="Gene3D" id="1.20.1250.20">
    <property type="entry name" value="MFS general substrate transporter like domains"/>
    <property type="match status" value="2"/>
</dbReference>
<sequence>MARRPKEAPGHGDTEEGSDSLDSSEFSRAPDGGWGWMVCLGSFLINFMLDGTMFSFGVLLLELLDYFGQGKAKTSWIGSSLLGMSMFMGPVVSILLERYTCRQITIVGTLISVVAFVVSIFSPNVEMLIITYGIIAGVGFSMSFISAIIVVGLYFNRRRAIATGIAMSGSGLGTFAYAYITDMLISQYDWRGTILILAGVLLNGVVCGILFRPLSDCYTVGRESSSEYISGPSDSSKGTTELRKLLLERKYKEMCDEHDYDVPKIKNMSCRLTVSTANMVRLPADTSVFLEAREFSSQTNCLRTRLKPMKNQMSGSSVFYSGSLNNLKHRHTVGYHRSDEMVKPSVAMDNENVAGTCQGSSTLADILKTNINLFRDKIFVLLLLTNVCWTGKTQAICSTLFIFNKCLIILIVCGCFGKDVIKRSVVAADPLLCSIDMISGVQSVPLTYIPDLGVTKSLTTSEAATLISIVGITNIIGRILSGLITDCLNVNCTHTYIVTLFMASAVSFLMPWCNGFATLAICSGVFGLCMDHLGIERLTRSFGLVALFQGIAFLTNAPLAGFLYETFDSYVMPFSFAGMMYFLSGLFCLAVLCLDKHTNRGIEIIIESRNVG</sequence>
<feature type="transmembrane region" description="Helical" evidence="2">
    <location>
        <begin position="76"/>
        <end position="96"/>
    </location>
</feature>
<dbReference type="EMBL" id="CP111016">
    <property type="protein sequence ID" value="WAR04398.1"/>
    <property type="molecule type" value="Genomic_DNA"/>
</dbReference>
<feature type="transmembrane region" description="Helical" evidence="2">
    <location>
        <begin position="161"/>
        <end position="180"/>
    </location>
</feature>
<evidence type="ECO:0000256" key="2">
    <source>
        <dbReference type="SAM" id="Phobius"/>
    </source>
</evidence>
<keyword evidence="2" id="KW-1133">Transmembrane helix</keyword>
<keyword evidence="4" id="KW-1185">Reference proteome</keyword>
<feature type="transmembrane region" description="Helical" evidence="2">
    <location>
        <begin position="34"/>
        <end position="64"/>
    </location>
</feature>
<feature type="compositionally biased region" description="Basic and acidic residues" evidence="1">
    <location>
        <begin position="1"/>
        <end position="14"/>
    </location>
</feature>
<dbReference type="Proteomes" id="UP001164746">
    <property type="component" value="Chromosome 5"/>
</dbReference>
<feature type="transmembrane region" description="Helical" evidence="2">
    <location>
        <begin position="541"/>
        <end position="564"/>
    </location>
</feature>
<evidence type="ECO:0000313" key="4">
    <source>
        <dbReference type="Proteomes" id="UP001164746"/>
    </source>
</evidence>
<reference evidence="3" key="1">
    <citation type="submission" date="2022-11" db="EMBL/GenBank/DDBJ databases">
        <title>Centuries of genome instability and evolution in soft-shell clam transmissible cancer (bioRxiv).</title>
        <authorList>
            <person name="Hart S.F.M."/>
            <person name="Yonemitsu M.A."/>
            <person name="Giersch R.M."/>
            <person name="Beal B.F."/>
            <person name="Arriagada G."/>
            <person name="Davis B.W."/>
            <person name="Ostrander E.A."/>
            <person name="Goff S.P."/>
            <person name="Metzger M.J."/>
        </authorList>
    </citation>
    <scope>NUCLEOTIDE SEQUENCE</scope>
    <source>
        <strain evidence="3">MELC-2E11</strain>
        <tissue evidence="3">Siphon/mantle</tissue>
    </source>
</reference>
<evidence type="ECO:0000313" key="3">
    <source>
        <dbReference type="EMBL" id="WAR04398.1"/>
    </source>
</evidence>
<dbReference type="PANTHER" id="PTHR11360:SF284">
    <property type="entry name" value="EG:103B4.3 PROTEIN-RELATED"/>
    <property type="match status" value="1"/>
</dbReference>
<name>A0ABY7E336_MYAAR</name>
<protein>
    <submittedName>
        <fullName evidence="3">MOT9-like protein</fullName>
    </submittedName>
</protein>
<dbReference type="SUPFAM" id="SSF103473">
    <property type="entry name" value="MFS general substrate transporter"/>
    <property type="match status" value="1"/>
</dbReference>
<dbReference type="InterPro" id="IPR050327">
    <property type="entry name" value="Proton-linked_MCT"/>
</dbReference>
<dbReference type="CDD" id="cd17352">
    <property type="entry name" value="MFS_MCT_SLC16"/>
    <property type="match status" value="1"/>
</dbReference>
<feature type="transmembrane region" description="Helical" evidence="2">
    <location>
        <begin position="570"/>
        <end position="594"/>
    </location>
</feature>
<dbReference type="InterPro" id="IPR011701">
    <property type="entry name" value="MFS"/>
</dbReference>
<gene>
    <name evidence="3" type="ORF">MAR_019767</name>
</gene>
<dbReference type="Pfam" id="PF07690">
    <property type="entry name" value="MFS_1"/>
    <property type="match status" value="1"/>
</dbReference>
<keyword evidence="2" id="KW-0812">Transmembrane</keyword>
<evidence type="ECO:0000256" key="1">
    <source>
        <dbReference type="SAM" id="MobiDB-lite"/>
    </source>
</evidence>
<dbReference type="InterPro" id="IPR036259">
    <property type="entry name" value="MFS_trans_sf"/>
</dbReference>
<feature type="region of interest" description="Disordered" evidence="1">
    <location>
        <begin position="1"/>
        <end position="26"/>
    </location>
</feature>
<feature type="transmembrane region" description="Helical" evidence="2">
    <location>
        <begin position="129"/>
        <end position="155"/>
    </location>
</feature>
<feature type="transmembrane region" description="Helical" evidence="2">
    <location>
        <begin position="192"/>
        <end position="211"/>
    </location>
</feature>
<feature type="transmembrane region" description="Helical" evidence="2">
    <location>
        <begin position="496"/>
        <end position="529"/>
    </location>
</feature>
<proteinExistence type="predicted"/>